<evidence type="ECO:0000256" key="6">
    <source>
        <dbReference type="SAM" id="MobiDB-lite"/>
    </source>
</evidence>
<evidence type="ECO:0000256" key="5">
    <source>
        <dbReference type="ARBA" id="ARBA00023288"/>
    </source>
</evidence>
<keyword evidence="4" id="KW-0472">Membrane</keyword>
<reference evidence="8" key="1">
    <citation type="submission" date="2022-01" db="EMBL/GenBank/DDBJ databases">
        <authorList>
            <person name="King R."/>
        </authorList>
    </citation>
    <scope>NUCLEOTIDE SEQUENCE</scope>
</reference>
<dbReference type="EMBL" id="OU896721">
    <property type="protein sequence ID" value="CAG9817400.1"/>
    <property type="molecule type" value="Genomic_DNA"/>
</dbReference>
<dbReference type="AlphaFoldDB" id="A0A9N9WZH4"/>
<dbReference type="PANTHER" id="PTHR21258">
    <property type="entry name" value="DOCKING PROTEIN RELATED"/>
    <property type="match status" value="1"/>
</dbReference>
<evidence type="ECO:0000313" key="9">
    <source>
        <dbReference type="Proteomes" id="UP001153737"/>
    </source>
</evidence>
<dbReference type="Proteomes" id="UP001153737">
    <property type="component" value="Chromosome 15"/>
</dbReference>
<evidence type="ECO:0000256" key="1">
    <source>
        <dbReference type="ARBA" id="ARBA00004370"/>
    </source>
</evidence>
<dbReference type="InterPro" id="IPR038742">
    <property type="entry name" value="FRS2_PTB"/>
</dbReference>
<evidence type="ECO:0000259" key="7">
    <source>
        <dbReference type="PROSITE" id="PS51064"/>
    </source>
</evidence>
<keyword evidence="2" id="KW-0597">Phosphoprotein</keyword>
<feature type="region of interest" description="Disordered" evidence="6">
    <location>
        <begin position="151"/>
        <end position="198"/>
    </location>
</feature>
<dbReference type="InterPro" id="IPR050996">
    <property type="entry name" value="Docking_Protein_DOK"/>
</dbReference>
<feature type="compositionally biased region" description="Polar residues" evidence="6">
    <location>
        <begin position="186"/>
        <end position="195"/>
    </location>
</feature>
<dbReference type="PROSITE" id="PS51064">
    <property type="entry name" value="IRS_PTB"/>
    <property type="match status" value="1"/>
</dbReference>
<reference evidence="8" key="2">
    <citation type="submission" date="2022-10" db="EMBL/GenBank/DDBJ databases">
        <authorList>
            <consortium name="ENA_rothamsted_submissions"/>
            <consortium name="culmorum"/>
            <person name="King R."/>
        </authorList>
    </citation>
    <scope>NUCLEOTIDE SEQUENCE</scope>
</reference>
<comment type="subcellular location">
    <subcellularLocation>
        <location evidence="1">Membrane</location>
    </subcellularLocation>
</comment>
<keyword evidence="3" id="KW-0519">Myristate</keyword>
<dbReference type="GO" id="GO:0016020">
    <property type="term" value="C:membrane"/>
    <property type="evidence" value="ECO:0007669"/>
    <property type="project" value="UniProtKB-SubCell"/>
</dbReference>
<dbReference type="PANTHER" id="PTHR21258:SF55">
    <property type="entry name" value="FI23523P1"/>
    <property type="match status" value="1"/>
</dbReference>
<name>A0A9N9WZH4_PHACE</name>
<feature type="compositionally biased region" description="Polar residues" evidence="6">
    <location>
        <begin position="151"/>
        <end position="162"/>
    </location>
</feature>
<dbReference type="Pfam" id="PF02174">
    <property type="entry name" value="IRS"/>
    <property type="match status" value="1"/>
</dbReference>
<keyword evidence="5" id="KW-0449">Lipoprotein</keyword>
<dbReference type="InterPro" id="IPR002404">
    <property type="entry name" value="IRS_PTB"/>
</dbReference>
<dbReference type="CDD" id="cd01202">
    <property type="entry name" value="PTB_FRS2"/>
    <property type="match status" value="1"/>
</dbReference>
<dbReference type="OrthoDB" id="6279276at2759"/>
<dbReference type="GO" id="GO:0005104">
    <property type="term" value="F:fibroblast growth factor receptor binding"/>
    <property type="evidence" value="ECO:0007669"/>
    <property type="project" value="TreeGrafter"/>
</dbReference>
<keyword evidence="9" id="KW-1185">Reference proteome</keyword>
<evidence type="ECO:0000256" key="2">
    <source>
        <dbReference type="ARBA" id="ARBA00022553"/>
    </source>
</evidence>
<evidence type="ECO:0000313" key="8">
    <source>
        <dbReference type="EMBL" id="CAG9817400.1"/>
    </source>
</evidence>
<dbReference type="GO" id="GO:0005068">
    <property type="term" value="F:transmembrane receptor protein tyrosine kinase adaptor activity"/>
    <property type="evidence" value="ECO:0007669"/>
    <property type="project" value="TreeGrafter"/>
</dbReference>
<evidence type="ECO:0000256" key="3">
    <source>
        <dbReference type="ARBA" id="ARBA00022707"/>
    </source>
</evidence>
<dbReference type="SUPFAM" id="SSF50729">
    <property type="entry name" value="PH domain-like"/>
    <property type="match status" value="1"/>
</dbReference>
<dbReference type="GO" id="GO:0005737">
    <property type="term" value="C:cytoplasm"/>
    <property type="evidence" value="ECO:0007669"/>
    <property type="project" value="TreeGrafter"/>
</dbReference>
<evidence type="ECO:0000256" key="4">
    <source>
        <dbReference type="ARBA" id="ARBA00023136"/>
    </source>
</evidence>
<dbReference type="GO" id="GO:0008543">
    <property type="term" value="P:fibroblast growth factor receptor signaling pathway"/>
    <property type="evidence" value="ECO:0007669"/>
    <property type="project" value="TreeGrafter"/>
</dbReference>
<sequence>MGCVSSKIDINDRHPNIFQVINVNDQGRPISPGKLQVTETELVFYQRGKKPTKWPLRSLRKYGFDTAVFSFECGRRCPTGHGIYAFKCKKAEHLFNIVQLHITGNVNEENNSNLNSDFPMNGPPVVARRPTMTEGYLNPVVPTVALRAHTMTSRPSSVSSNGPLSPTALSSPPPEHNNNKRASLVPESSTISNTAKETESILPPYANLASNEANPETSSHVYMNIDTSNAKDLPEEIDEKHCYANIDSRDLENLRPLVESVPATPTTPYIDLDYNPVREVNYAELDLDIASKEPASDISSESPKVEKKSYATIDFQKTTALSQSINPSMAVEEGIRKTRHNSTIHSLSD</sequence>
<protein>
    <recommendedName>
        <fullName evidence="7">IRS-type PTB domain-containing protein</fullName>
    </recommendedName>
</protein>
<dbReference type="Gene3D" id="2.30.29.30">
    <property type="entry name" value="Pleckstrin-homology domain (PH domain)/Phosphotyrosine-binding domain (PTB)"/>
    <property type="match status" value="1"/>
</dbReference>
<accession>A0A9N9WZH4</accession>
<proteinExistence type="predicted"/>
<feature type="domain" description="IRS-type PTB" evidence="7">
    <location>
        <begin position="10"/>
        <end position="112"/>
    </location>
</feature>
<gene>
    <name evidence="8" type="ORF">PHAECO_LOCUS4963</name>
</gene>
<dbReference type="InterPro" id="IPR011993">
    <property type="entry name" value="PH-like_dom_sf"/>
</dbReference>
<dbReference type="SMART" id="SM01244">
    <property type="entry name" value="IRS"/>
    <property type="match status" value="1"/>
</dbReference>
<dbReference type="SMART" id="SM00310">
    <property type="entry name" value="PTBI"/>
    <property type="match status" value="1"/>
</dbReference>
<organism evidence="8 9">
    <name type="scientific">Phaedon cochleariae</name>
    <name type="common">Mustard beetle</name>
    <dbReference type="NCBI Taxonomy" id="80249"/>
    <lineage>
        <taxon>Eukaryota</taxon>
        <taxon>Metazoa</taxon>
        <taxon>Ecdysozoa</taxon>
        <taxon>Arthropoda</taxon>
        <taxon>Hexapoda</taxon>
        <taxon>Insecta</taxon>
        <taxon>Pterygota</taxon>
        <taxon>Neoptera</taxon>
        <taxon>Endopterygota</taxon>
        <taxon>Coleoptera</taxon>
        <taxon>Polyphaga</taxon>
        <taxon>Cucujiformia</taxon>
        <taxon>Chrysomeloidea</taxon>
        <taxon>Chrysomelidae</taxon>
        <taxon>Chrysomelinae</taxon>
        <taxon>Chrysomelini</taxon>
        <taxon>Phaedon</taxon>
    </lineage>
</organism>